<sequence length="301" mass="32950">MNRTGISELEIMLTVARRGSFSGAASELEISPSAVTNAVAGLEKRLGVRLFNRTTRSVGLTEAGQRFMVKVAPAVELIRSASAEIASLPADPAGSLRINVPPESCALWYDEILLPFLARYPRIRADIHSQKDKVDIIAAGFDAGIRLADDIPADMIPVKLTPPLRMILVASPDYLSHAGTPQQPEDLHEHRCICMRMADGSIYRWELSHQQQSYKVQVEPLLTVNDLASAQKAVVGGLGIACMSERHIAADVLAGRVIQLMPEWQVNLGALCLYYPGHRLVPPALKALTEFIRQVMDARNL</sequence>
<dbReference type="EMBL" id="MLJI01000001">
    <property type="protein sequence ID" value="ORM93567.1"/>
    <property type="molecule type" value="Genomic_DNA"/>
</dbReference>
<proteinExistence type="inferred from homology"/>
<keyword evidence="4" id="KW-0804">Transcription</keyword>
<dbReference type="Pfam" id="PF03466">
    <property type="entry name" value="LysR_substrate"/>
    <property type="match status" value="1"/>
</dbReference>
<dbReference type="InterPro" id="IPR005119">
    <property type="entry name" value="LysR_subst-bd"/>
</dbReference>
<dbReference type="SUPFAM" id="SSF46785">
    <property type="entry name" value="Winged helix' DNA-binding domain"/>
    <property type="match status" value="1"/>
</dbReference>
<comment type="similarity">
    <text evidence="1">Belongs to the LysR transcriptional regulatory family.</text>
</comment>
<evidence type="ECO:0000313" key="7">
    <source>
        <dbReference type="Proteomes" id="UP000193749"/>
    </source>
</evidence>
<keyword evidence="7" id="KW-1185">Reference proteome</keyword>
<keyword evidence="2" id="KW-0805">Transcription regulation</keyword>
<dbReference type="AlphaFoldDB" id="A0A1X1EUC6"/>
<protein>
    <submittedName>
        <fullName evidence="6">LysR family transcriptional regulator</fullName>
    </submittedName>
</protein>
<evidence type="ECO:0000256" key="2">
    <source>
        <dbReference type="ARBA" id="ARBA00023015"/>
    </source>
</evidence>
<dbReference type="SUPFAM" id="SSF53850">
    <property type="entry name" value="Periplasmic binding protein-like II"/>
    <property type="match status" value="1"/>
</dbReference>
<dbReference type="PANTHER" id="PTHR30537">
    <property type="entry name" value="HTH-TYPE TRANSCRIPTIONAL REGULATOR"/>
    <property type="match status" value="1"/>
</dbReference>
<dbReference type="FunFam" id="1.10.10.10:FF:000001">
    <property type="entry name" value="LysR family transcriptional regulator"/>
    <property type="match status" value="1"/>
</dbReference>
<feature type="domain" description="HTH lysR-type" evidence="5">
    <location>
        <begin position="1"/>
        <end position="61"/>
    </location>
</feature>
<dbReference type="InterPro" id="IPR036388">
    <property type="entry name" value="WH-like_DNA-bd_sf"/>
</dbReference>
<gene>
    <name evidence="6" type="ORF">HA50_09495</name>
</gene>
<evidence type="ECO:0000256" key="1">
    <source>
        <dbReference type="ARBA" id="ARBA00009437"/>
    </source>
</evidence>
<evidence type="ECO:0000313" key="6">
    <source>
        <dbReference type="EMBL" id="ORM93567.1"/>
    </source>
</evidence>
<dbReference type="Proteomes" id="UP000193749">
    <property type="component" value="Unassembled WGS sequence"/>
</dbReference>
<evidence type="ECO:0000259" key="5">
    <source>
        <dbReference type="PROSITE" id="PS50931"/>
    </source>
</evidence>
<evidence type="ECO:0000256" key="3">
    <source>
        <dbReference type="ARBA" id="ARBA00023125"/>
    </source>
</evidence>
<dbReference type="Pfam" id="PF00126">
    <property type="entry name" value="HTH_1"/>
    <property type="match status" value="1"/>
</dbReference>
<dbReference type="PRINTS" id="PR00039">
    <property type="entry name" value="HTHLYSR"/>
</dbReference>
<dbReference type="GO" id="GO:0006351">
    <property type="term" value="P:DNA-templated transcription"/>
    <property type="evidence" value="ECO:0007669"/>
    <property type="project" value="TreeGrafter"/>
</dbReference>
<dbReference type="GO" id="GO:0003700">
    <property type="term" value="F:DNA-binding transcription factor activity"/>
    <property type="evidence" value="ECO:0007669"/>
    <property type="project" value="InterPro"/>
</dbReference>
<evidence type="ECO:0000256" key="4">
    <source>
        <dbReference type="ARBA" id="ARBA00023163"/>
    </source>
</evidence>
<dbReference type="GO" id="GO:0043565">
    <property type="term" value="F:sequence-specific DNA binding"/>
    <property type="evidence" value="ECO:0007669"/>
    <property type="project" value="TreeGrafter"/>
</dbReference>
<dbReference type="InterPro" id="IPR000847">
    <property type="entry name" value="LysR_HTH_N"/>
</dbReference>
<accession>A0A1X1EUC6</accession>
<dbReference type="PROSITE" id="PS50931">
    <property type="entry name" value="HTH_LYSR"/>
    <property type="match status" value="1"/>
</dbReference>
<comment type="caution">
    <text evidence="6">The sequence shown here is derived from an EMBL/GenBank/DDBJ whole genome shotgun (WGS) entry which is preliminary data.</text>
</comment>
<dbReference type="STRING" id="55209.HA50_09495"/>
<keyword evidence="3" id="KW-0238">DNA-binding</keyword>
<organism evidence="6 7">
    <name type="scientific">Pantoea cypripedii</name>
    <name type="common">Pectobacterium cypripedii</name>
    <name type="synonym">Erwinia cypripedii</name>
    <dbReference type="NCBI Taxonomy" id="55209"/>
    <lineage>
        <taxon>Bacteria</taxon>
        <taxon>Pseudomonadati</taxon>
        <taxon>Pseudomonadota</taxon>
        <taxon>Gammaproteobacteria</taxon>
        <taxon>Enterobacterales</taxon>
        <taxon>Erwiniaceae</taxon>
        <taxon>Pantoea</taxon>
    </lineage>
</organism>
<dbReference type="OrthoDB" id="9813056at2"/>
<name>A0A1X1EUC6_PANCY</name>
<dbReference type="PANTHER" id="PTHR30537:SF1">
    <property type="entry name" value="HTH-TYPE TRANSCRIPTIONAL REGULATOR PGRR"/>
    <property type="match status" value="1"/>
</dbReference>
<dbReference type="InterPro" id="IPR036390">
    <property type="entry name" value="WH_DNA-bd_sf"/>
</dbReference>
<reference evidence="6 7" key="1">
    <citation type="journal article" date="2017" name="Antonie Van Leeuwenhoek">
        <title>Phylogenomic resolution of the bacterial genus Pantoea and its relationship with Erwinia and Tatumella.</title>
        <authorList>
            <person name="Palmer M."/>
            <person name="Steenkamp E.T."/>
            <person name="Coetzee M.P."/>
            <person name="Chan W.Y."/>
            <person name="van Zyl E."/>
            <person name="De Maayer P."/>
            <person name="Coutinho T.A."/>
            <person name="Blom J."/>
            <person name="Smits T.H."/>
            <person name="Duffy B."/>
            <person name="Venter S.N."/>
        </authorList>
    </citation>
    <scope>NUCLEOTIDE SEQUENCE [LARGE SCALE GENOMIC DNA]</scope>
    <source>
        <strain evidence="6 7">LMG 2657</strain>
    </source>
</reference>
<dbReference type="Gene3D" id="3.40.190.290">
    <property type="match status" value="1"/>
</dbReference>
<dbReference type="InterPro" id="IPR058163">
    <property type="entry name" value="LysR-type_TF_proteobact-type"/>
</dbReference>
<dbReference type="RefSeq" id="WP_084874674.1">
    <property type="nucleotide sequence ID" value="NZ_JAGGMY010000001.1"/>
</dbReference>
<dbReference type="Gene3D" id="1.10.10.10">
    <property type="entry name" value="Winged helix-like DNA-binding domain superfamily/Winged helix DNA-binding domain"/>
    <property type="match status" value="1"/>
</dbReference>